<dbReference type="Gene3D" id="1.20.1090.10">
    <property type="entry name" value="Dehydroquinate synthase-like - alpha domain"/>
    <property type="match status" value="1"/>
</dbReference>
<dbReference type="Proteomes" id="UP000001818">
    <property type="component" value="Chromosome"/>
</dbReference>
<feature type="domain" description="Fe-containing alcohol dehydrogenase-like C-terminal" evidence="6">
    <location>
        <begin position="231"/>
        <end position="414"/>
    </location>
</feature>
<dbReference type="Gene3D" id="3.40.50.1970">
    <property type="match status" value="1"/>
</dbReference>
<keyword evidence="3" id="KW-0560">Oxidoreductase</keyword>
<dbReference type="HOGENOM" id="CLU_007207_0_2_5"/>
<comment type="similarity">
    <text evidence="2">Belongs to the iron-containing alcohol dehydrogenase family.</text>
</comment>
<evidence type="ECO:0000313" key="8">
    <source>
        <dbReference type="Proteomes" id="UP000001818"/>
    </source>
</evidence>
<evidence type="ECO:0000313" key="7">
    <source>
        <dbReference type="EMBL" id="ABE41625.1"/>
    </source>
</evidence>
<name>Q12ZW4_RHOPS</name>
<organism evidence="7 8">
    <name type="scientific">Rhodopseudomonas palustris (strain BisB5)</name>
    <dbReference type="NCBI Taxonomy" id="316057"/>
    <lineage>
        <taxon>Bacteria</taxon>
        <taxon>Pseudomonadati</taxon>
        <taxon>Pseudomonadota</taxon>
        <taxon>Alphaproteobacteria</taxon>
        <taxon>Hyphomicrobiales</taxon>
        <taxon>Nitrobacteraceae</taxon>
        <taxon>Rhodopseudomonas</taxon>
    </lineage>
</organism>
<gene>
    <name evidence="7" type="ordered locus">RPD_4409</name>
</gene>
<reference evidence="7 8" key="1">
    <citation type="submission" date="2006-03" db="EMBL/GenBank/DDBJ databases">
        <title>Complete sequence of Rhodopseudomonas palustris BisB5.</title>
        <authorList>
            <consortium name="US DOE Joint Genome Institute"/>
            <person name="Copeland A."/>
            <person name="Lucas S."/>
            <person name="Lapidus A."/>
            <person name="Barry K."/>
            <person name="Detter J.C."/>
            <person name="Glavina del Rio T."/>
            <person name="Hammon N."/>
            <person name="Israni S."/>
            <person name="Dalin E."/>
            <person name="Tice H."/>
            <person name="Pitluck S."/>
            <person name="Chain P."/>
            <person name="Malfatti S."/>
            <person name="Shin M."/>
            <person name="Vergez L."/>
            <person name="Schmutz J."/>
            <person name="Larimer F."/>
            <person name="Land M."/>
            <person name="Hauser L."/>
            <person name="Pelletier D.A."/>
            <person name="Kyrpides N."/>
            <person name="Lykidis A."/>
            <person name="Oda Y."/>
            <person name="Harwood C.S."/>
            <person name="Richardson P."/>
        </authorList>
    </citation>
    <scope>NUCLEOTIDE SEQUENCE [LARGE SCALE GENOMIC DNA]</scope>
    <source>
        <strain evidence="7 8">BisB5</strain>
    </source>
</reference>
<comment type="cofactor">
    <cofactor evidence="1">
        <name>Fe cation</name>
        <dbReference type="ChEBI" id="CHEBI:24875"/>
    </cofactor>
</comment>
<dbReference type="STRING" id="316057.RPD_4409"/>
<dbReference type="SUPFAM" id="SSF56796">
    <property type="entry name" value="Dehydroquinate synthase-like"/>
    <property type="match status" value="1"/>
</dbReference>
<dbReference type="CDD" id="cd08192">
    <property type="entry name" value="MAR-like"/>
    <property type="match status" value="1"/>
</dbReference>
<evidence type="ECO:0000256" key="2">
    <source>
        <dbReference type="ARBA" id="ARBA00007358"/>
    </source>
</evidence>
<proteinExistence type="inferred from homology"/>
<keyword evidence="4" id="KW-0520">NAD</keyword>
<protein>
    <submittedName>
        <fullName evidence="7">Iron-containing alcohol dehydrogenase</fullName>
    </submittedName>
</protein>
<evidence type="ECO:0000259" key="5">
    <source>
        <dbReference type="Pfam" id="PF00465"/>
    </source>
</evidence>
<feature type="domain" description="Alcohol dehydrogenase iron-type/glycerol dehydrogenase GldA" evidence="5">
    <location>
        <begin position="50"/>
        <end position="218"/>
    </location>
</feature>
<dbReference type="InterPro" id="IPR018211">
    <property type="entry name" value="ADH_Fe_CS"/>
</dbReference>
<dbReference type="PANTHER" id="PTHR11496:SF102">
    <property type="entry name" value="ALCOHOL DEHYDROGENASE 4"/>
    <property type="match status" value="1"/>
</dbReference>
<dbReference type="InterPro" id="IPR056798">
    <property type="entry name" value="ADH_Fe_C"/>
</dbReference>
<dbReference type="AlphaFoldDB" id="Q12ZW4"/>
<dbReference type="PANTHER" id="PTHR11496">
    <property type="entry name" value="ALCOHOL DEHYDROGENASE"/>
    <property type="match status" value="1"/>
</dbReference>
<sequence length="417" mass="44061">MSGAPGRATIFLVPDRHAAARIAAKASQERLWMGVKNVQTGRVVFGAMEEVVFGQPAAAAIVAQMDRIGAQRALLMVSGTLNRTTDEIAKIRDALGGRCAGVFDAMPAHTPRSAVIAATHQARDVAADLIVTVGGGSITDGAKAVQICLANDIHRVEDIDRIRNLNAPVAPKVRQISVPTTISGGEFSAIAGVTDEATRIKEKLAHPLTMPRAAILDPAITVHTPEWLWLSTGIRAVDHCVEGICSREAHPYGDAQALKGLSMLATALPRVKADPADLQARLDCQIGTWLSMGALSSGVPMGASHGIGYVLGAVFDVPHGHTSCIMLPAVMRWNKSVNPERQALVAAAMGHPGEDAGDVLDALIRVLGMPRSLRDVGVGPEQFERIASQAMGTPWVPRNPRKIDGPAQVREILELAA</sequence>
<dbReference type="Pfam" id="PF00465">
    <property type="entry name" value="Fe-ADH"/>
    <property type="match status" value="1"/>
</dbReference>
<dbReference type="EMBL" id="CP000283">
    <property type="protein sequence ID" value="ABE41625.1"/>
    <property type="molecule type" value="Genomic_DNA"/>
</dbReference>
<evidence type="ECO:0000256" key="4">
    <source>
        <dbReference type="ARBA" id="ARBA00023027"/>
    </source>
</evidence>
<dbReference type="Pfam" id="PF25137">
    <property type="entry name" value="ADH_Fe_C"/>
    <property type="match status" value="1"/>
</dbReference>
<dbReference type="InterPro" id="IPR039697">
    <property type="entry name" value="Alcohol_dehydrogenase_Fe"/>
</dbReference>
<evidence type="ECO:0000256" key="3">
    <source>
        <dbReference type="ARBA" id="ARBA00023002"/>
    </source>
</evidence>
<dbReference type="PROSITE" id="PS00060">
    <property type="entry name" value="ADH_IRON_2"/>
    <property type="match status" value="1"/>
</dbReference>
<evidence type="ECO:0000256" key="1">
    <source>
        <dbReference type="ARBA" id="ARBA00001962"/>
    </source>
</evidence>
<dbReference type="KEGG" id="rpd:RPD_4409"/>
<evidence type="ECO:0000259" key="6">
    <source>
        <dbReference type="Pfam" id="PF25137"/>
    </source>
</evidence>
<dbReference type="GO" id="GO:0046872">
    <property type="term" value="F:metal ion binding"/>
    <property type="evidence" value="ECO:0007669"/>
    <property type="project" value="InterPro"/>
</dbReference>
<dbReference type="InterPro" id="IPR001670">
    <property type="entry name" value="ADH_Fe/GldA"/>
</dbReference>
<dbReference type="eggNOG" id="COG1454">
    <property type="taxonomic scope" value="Bacteria"/>
</dbReference>
<dbReference type="GO" id="GO:0004022">
    <property type="term" value="F:alcohol dehydrogenase (NAD+) activity"/>
    <property type="evidence" value="ECO:0007669"/>
    <property type="project" value="TreeGrafter"/>
</dbReference>
<accession>Q12ZW4</accession>